<evidence type="ECO:0000313" key="2">
    <source>
        <dbReference type="EMBL" id="KAK1726697.1"/>
    </source>
</evidence>
<dbReference type="GeneID" id="85391782"/>
<reference evidence="2" key="1">
    <citation type="submission" date="2021-12" db="EMBL/GenBank/DDBJ databases">
        <title>Comparative genomics, transcriptomics and evolutionary studies reveal genomic signatures of adaptation to plant cell wall in hemibiotrophic fungi.</title>
        <authorList>
            <consortium name="DOE Joint Genome Institute"/>
            <person name="Baroncelli R."/>
            <person name="Diaz J.F."/>
            <person name="Benocci T."/>
            <person name="Peng M."/>
            <person name="Battaglia E."/>
            <person name="Haridas S."/>
            <person name="Andreopoulos W."/>
            <person name="Labutti K."/>
            <person name="Pangilinan J."/>
            <person name="Floch G.L."/>
            <person name="Makela M.R."/>
            <person name="Henrissat B."/>
            <person name="Grigoriev I.V."/>
            <person name="Crouch J.A."/>
            <person name="De Vries R.P."/>
            <person name="Sukno S.A."/>
            <person name="Thon M.R."/>
        </authorList>
    </citation>
    <scope>NUCLEOTIDE SEQUENCE</scope>
    <source>
        <strain evidence="2">CBS 112980</strain>
    </source>
</reference>
<sequence length="108" mass="11689">MRMPCLDAFNGTSEIERDTREEPDPVMLVRNSLSFSVQGSACRVYESHLLSKLSFSSPLRTVVRIGLSHNSDSWISTTAGSSVAFPQGKARKASTAISPLGLFGLQPC</sequence>
<dbReference type="AlphaFoldDB" id="A0AAD8UPV8"/>
<dbReference type="EMBL" id="JAHMHS010000030">
    <property type="protein sequence ID" value="KAK1726697.1"/>
    <property type="molecule type" value="Genomic_DNA"/>
</dbReference>
<dbReference type="RefSeq" id="XP_060366752.1">
    <property type="nucleotide sequence ID" value="XM_060507883.1"/>
</dbReference>
<gene>
    <name evidence="2" type="ORF">BDZ83DRAFT_615195</name>
</gene>
<keyword evidence="3" id="KW-1185">Reference proteome</keyword>
<evidence type="ECO:0000256" key="1">
    <source>
        <dbReference type="SAM" id="MobiDB-lite"/>
    </source>
</evidence>
<feature type="region of interest" description="Disordered" evidence="1">
    <location>
        <begin position="1"/>
        <end position="22"/>
    </location>
</feature>
<protein>
    <submittedName>
        <fullName evidence="2">Uncharacterized protein</fullName>
    </submittedName>
</protein>
<evidence type="ECO:0000313" key="3">
    <source>
        <dbReference type="Proteomes" id="UP001244207"/>
    </source>
</evidence>
<organism evidence="2 3">
    <name type="scientific">Glomerella acutata</name>
    <name type="common">Colletotrichum acutatum</name>
    <dbReference type="NCBI Taxonomy" id="27357"/>
    <lineage>
        <taxon>Eukaryota</taxon>
        <taxon>Fungi</taxon>
        <taxon>Dikarya</taxon>
        <taxon>Ascomycota</taxon>
        <taxon>Pezizomycotina</taxon>
        <taxon>Sordariomycetes</taxon>
        <taxon>Hypocreomycetidae</taxon>
        <taxon>Glomerellales</taxon>
        <taxon>Glomerellaceae</taxon>
        <taxon>Colletotrichum</taxon>
        <taxon>Colletotrichum acutatum species complex</taxon>
    </lineage>
</organism>
<accession>A0AAD8UPV8</accession>
<dbReference type="Proteomes" id="UP001244207">
    <property type="component" value="Unassembled WGS sequence"/>
</dbReference>
<comment type="caution">
    <text evidence="2">The sequence shown here is derived from an EMBL/GenBank/DDBJ whole genome shotgun (WGS) entry which is preliminary data.</text>
</comment>
<proteinExistence type="predicted"/>
<name>A0AAD8UPV8_GLOAC</name>